<sequence length="312" mass="35055">MLKTATLIALAVLLNGNIYAQSADSLLKTMTDSTKIKTLNPTFKSTRIVLSQSTETQKKHDLDMRIRHHFGDIGGEFGSAHTLYGLDVATDLFIGFDYGITDKLTVSIGRSKHNELYNGFIKYKLLEQGGGKNGNIPINITFLAQMGWIAREPIATTEFPSYANRFTYFLQPIFSRKISQRISLQIAPAVLLRKNTTESRDPDNLFSIGFAGRAKLTKRLSFVADYTFVNGLNRPSDLAQKFYNPLGVGLEIETGGHVFSLNFMNSEYISENSFIPDTKKSWKHGGVRFGFTISRNFTLFKSKDKDLQSKIY</sequence>
<dbReference type="RefSeq" id="WP_131556446.1">
    <property type="nucleotide sequence ID" value="NZ_SJSN01000001.1"/>
</dbReference>
<reference evidence="3 4" key="1">
    <citation type="submission" date="2019-02" db="EMBL/GenBank/DDBJ databases">
        <title>Pedobacter sp. RP-3-11 sp. nov., isolated from Arctic soil.</title>
        <authorList>
            <person name="Dahal R.H."/>
        </authorList>
    </citation>
    <scope>NUCLEOTIDE SEQUENCE [LARGE SCALE GENOMIC DNA]</scope>
    <source>
        <strain evidence="3 4">RP-3-11</strain>
    </source>
</reference>
<gene>
    <name evidence="3" type="ORF">EZ449_00475</name>
</gene>
<name>A0A4R0PCW8_9SPHI</name>
<organism evidence="3 4">
    <name type="scientific">Pedobacter frigidisoli</name>
    <dbReference type="NCBI Taxonomy" id="2530455"/>
    <lineage>
        <taxon>Bacteria</taxon>
        <taxon>Pseudomonadati</taxon>
        <taxon>Bacteroidota</taxon>
        <taxon>Sphingobacteriia</taxon>
        <taxon>Sphingobacteriales</taxon>
        <taxon>Sphingobacteriaceae</taxon>
        <taxon>Pedobacter</taxon>
    </lineage>
</organism>
<accession>A0A4R0PCW8</accession>
<evidence type="ECO:0000313" key="3">
    <source>
        <dbReference type="EMBL" id="TCD13013.1"/>
    </source>
</evidence>
<comment type="caution">
    <text evidence="3">The sequence shown here is derived from an EMBL/GenBank/DDBJ whole genome shotgun (WGS) entry which is preliminary data.</text>
</comment>
<keyword evidence="4" id="KW-1185">Reference proteome</keyword>
<feature type="signal peptide" evidence="1">
    <location>
        <begin position="1"/>
        <end position="20"/>
    </location>
</feature>
<dbReference type="Pfam" id="PF19089">
    <property type="entry name" value="DUF5777"/>
    <property type="match status" value="1"/>
</dbReference>
<dbReference type="OrthoDB" id="1117410at2"/>
<evidence type="ECO:0000259" key="2">
    <source>
        <dbReference type="Pfam" id="PF19089"/>
    </source>
</evidence>
<dbReference type="Proteomes" id="UP000291485">
    <property type="component" value="Unassembled WGS sequence"/>
</dbReference>
<dbReference type="EMBL" id="SJSN01000001">
    <property type="protein sequence ID" value="TCD13013.1"/>
    <property type="molecule type" value="Genomic_DNA"/>
</dbReference>
<evidence type="ECO:0000313" key="4">
    <source>
        <dbReference type="Proteomes" id="UP000291485"/>
    </source>
</evidence>
<feature type="chain" id="PRO_5020764158" description="DUF5777 domain-containing protein" evidence="1">
    <location>
        <begin position="21"/>
        <end position="312"/>
    </location>
</feature>
<feature type="domain" description="DUF5777" evidence="2">
    <location>
        <begin position="43"/>
        <end position="297"/>
    </location>
</feature>
<evidence type="ECO:0000256" key="1">
    <source>
        <dbReference type="SAM" id="SignalP"/>
    </source>
</evidence>
<protein>
    <recommendedName>
        <fullName evidence="2">DUF5777 domain-containing protein</fullName>
    </recommendedName>
</protein>
<keyword evidence="1" id="KW-0732">Signal</keyword>
<dbReference type="AlphaFoldDB" id="A0A4R0PCW8"/>
<dbReference type="InterPro" id="IPR045916">
    <property type="entry name" value="DUF5777"/>
</dbReference>
<proteinExistence type="predicted"/>